<gene>
    <name evidence="5" type="ORF">Pmar_PMAR001048</name>
</gene>
<evidence type="ECO:0000256" key="4">
    <source>
        <dbReference type="SAM" id="MobiDB-lite"/>
    </source>
</evidence>
<dbReference type="GO" id="GO:0005737">
    <property type="term" value="C:cytoplasm"/>
    <property type="evidence" value="ECO:0007669"/>
    <property type="project" value="TreeGrafter"/>
</dbReference>
<feature type="active site" description="Nucleophile" evidence="1">
    <location>
        <position position="44"/>
    </location>
</feature>
<dbReference type="Pfam" id="PF13242">
    <property type="entry name" value="Hydrolase_like"/>
    <property type="match status" value="1"/>
</dbReference>
<comment type="cofactor">
    <cofactor evidence="3">
        <name>Mg(2+)</name>
        <dbReference type="ChEBI" id="CHEBI:18420"/>
    </cofactor>
    <text evidence="3">Divalent metal ions. Mg(2+) is the most effective.</text>
</comment>
<dbReference type="OMA" id="AGLDFHI"/>
<name>C5KTE6_PERM5</name>
<accession>C5KTE6</accession>
<evidence type="ECO:0000256" key="2">
    <source>
        <dbReference type="PIRSR" id="PIRSR000915-2"/>
    </source>
</evidence>
<proteinExistence type="predicted"/>
<feature type="binding site" evidence="3">
    <location>
        <position position="271"/>
    </location>
    <ligand>
        <name>Mg(2+)</name>
        <dbReference type="ChEBI" id="CHEBI:18420"/>
    </ligand>
</feature>
<feature type="compositionally biased region" description="Low complexity" evidence="4">
    <location>
        <begin position="1"/>
        <end position="13"/>
    </location>
</feature>
<dbReference type="InParanoid" id="C5KTE6"/>
<dbReference type="RefSeq" id="XP_002780456.1">
    <property type="nucleotide sequence ID" value="XM_002780410.1"/>
</dbReference>
<feature type="active site" description="Proton donor" evidence="1">
    <location>
        <position position="46"/>
    </location>
</feature>
<dbReference type="EMBL" id="GG676168">
    <property type="protein sequence ID" value="EER12251.1"/>
    <property type="molecule type" value="Genomic_DNA"/>
</dbReference>
<dbReference type="PANTHER" id="PTHR19288">
    <property type="entry name" value="4-NITROPHENYLPHOSPHATASE-RELATED"/>
    <property type="match status" value="1"/>
</dbReference>
<dbReference type="NCBIfam" id="TIGR01460">
    <property type="entry name" value="HAD-SF-IIA"/>
    <property type="match status" value="1"/>
</dbReference>
<dbReference type="Pfam" id="PF13344">
    <property type="entry name" value="Hydrolase_6"/>
    <property type="match status" value="1"/>
</dbReference>
<dbReference type="SUPFAM" id="SSF56784">
    <property type="entry name" value="HAD-like"/>
    <property type="match status" value="1"/>
</dbReference>
<dbReference type="FunCoup" id="C5KTE6">
    <property type="interactions" value="91"/>
</dbReference>
<dbReference type="Proteomes" id="UP000007800">
    <property type="component" value="Unassembled WGS sequence"/>
</dbReference>
<keyword evidence="3" id="KW-0460">Magnesium</keyword>
<dbReference type="GeneID" id="9061417"/>
<dbReference type="GO" id="GO:0016791">
    <property type="term" value="F:phosphatase activity"/>
    <property type="evidence" value="ECO:0007669"/>
    <property type="project" value="TreeGrafter"/>
</dbReference>
<evidence type="ECO:0000256" key="1">
    <source>
        <dbReference type="PIRSR" id="PIRSR000915-1"/>
    </source>
</evidence>
<protein>
    <submittedName>
        <fullName evidence="5">4-nitrophenylphosphatase, putative</fullName>
    </submittedName>
</protein>
<evidence type="ECO:0000313" key="5">
    <source>
        <dbReference type="EMBL" id="EER12251.1"/>
    </source>
</evidence>
<dbReference type="OrthoDB" id="413953at2759"/>
<organism evidence="6">
    <name type="scientific">Perkinsus marinus (strain ATCC 50983 / TXsc)</name>
    <dbReference type="NCBI Taxonomy" id="423536"/>
    <lineage>
        <taxon>Eukaryota</taxon>
        <taxon>Sar</taxon>
        <taxon>Alveolata</taxon>
        <taxon>Perkinsozoa</taxon>
        <taxon>Perkinsea</taxon>
        <taxon>Perkinsida</taxon>
        <taxon>Perkinsidae</taxon>
        <taxon>Perkinsus</taxon>
    </lineage>
</organism>
<feature type="binding site" evidence="3">
    <location>
        <position position="46"/>
    </location>
    <ligand>
        <name>Mg(2+)</name>
        <dbReference type="ChEBI" id="CHEBI:18420"/>
    </ligand>
</feature>
<sequence length="335" mass="36817">MSTLSSSSQTSASSHEDRLRAGTQISTSSEARKFLDDHDVFIFDLDGCLYDGNITFDGVGSLLKRLYDEHKDVWCFTNNSSKTRQQYVDKVTKMYPEVDGLFKEDRVLCSAYLTGLRLEQLGITRVYVLGTQNLVRELESRGITVVGGGEADSGKAMDAESLREINVDPTIQAVISGFDVQINYYKLAYSSLCLQLIPGCKFIATNPDAQIPVAKGALMAPGNLCIVRALATASGREPDCFIAKPEPFAMQAAIRKAHPDTPSSRMVMVGDRIDTDIHFGLNSGIQSLLVCSGVTSEERAIAASSGQEDRKDPCVWDYWCVDLSTMEHLLEQQDN</sequence>
<dbReference type="AlphaFoldDB" id="C5KTE6"/>
<reference evidence="5 6" key="1">
    <citation type="submission" date="2008-07" db="EMBL/GenBank/DDBJ databases">
        <authorList>
            <person name="El-Sayed N."/>
            <person name="Caler E."/>
            <person name="Inman J."/>
            <person name="Amedeo P."/>
            <person name="Hass B."/>
            <person name="Wortman J."/>
        </authorList>
    </citation>
    <scope>NUCLEOTIDE SEQUENCE [LARGE SCALE GENOMIC DNA]</scope>
    <source>
        <strain evidence="6">ATCC 50983 / TXsc</strain>
    </source>
</reference>
<feature type="binding site" evidence="2">
    <location>
        <position position="244"/>
    </location>
    <ligand>
        <name>substrate</name>
    </ligand>
</feature>
<feature type="region of interest" description="Disordered" evidence="4">
    <location>
        <begin position="1"/>
        <end position="22"/>
    </location>
</feature>
<dbReference type="InterPro" id="IPR006357">
    <property type="entry name" value="HAD-SF_hydro_IIA"/>
</dbReference>
<dbReference type="Gene3D" id="3.40.50.1000">
    <property type="entry name" value="HAD superfamily/HAD-like"/>
    <property type="match status" value="2"/>
</dbReference>
<evidence type="ECO:0000313" key="6">
    <source>
        <dbReference type="Proteomes" id="UP000007800"/>
    </source>
</evidence>
<dbReference type="GO" id="GO:0046872">
    <property type="term" value="F:metal ion binding"/>
    <property type="evidence" value="ECO:0007669"/>
    <property type="project" value="UniProtKB-KW"/>
</dbReference>
<dbReference type="InterPro" id="IPR036412">
    <property type="entry name" value="HAD-like_sf"/>
</dbReference>
<dbReference type="PANTHER" id="PTHR19288:SF46">
    <property type="entry name" value="HALOACID DEHALOGENASE-LIKE HYDROLASE DOMAIN-CONTAINING PROTEIN 2"/>
    <property type="match status" value="1"/>
</dbReference>
<dbReference type="PIRSF" id="PIRSF000915">
    <property type="entry name" value="PGP-type_phosphatase"/>
    <property type="match status" value="1"/>
</dbReference>
<evidence type="ECO:0000256" key="3">
    <source>
        <dbReference type="PIRSR" id="PIRSR000915-3"/>
    </source>
</evidence>
<keyword evidence="3" id="KW-0479">Metal-binding</keyword>
<feature type="binding site" evidence="3">
    <location>
        <position position="44"/>
    </location>
    <ligand>
        <name>Mg(2+)</name>
        <dbReference type="ChEBI" id="CHEBI:18420"/>
    </ligand>
</feature>
<dbReference type="InterPro" id="IPR023214">
    <property type="entry name" value="HAD_sf"/>
</dbReference>
<keyword evidence="6" id="KW-1185">Reference proteome</keyword>